<gene>
    <name evidence="2" type="ORF">ADUPG1_003773</name>
</gene>
<evidence type="ECO:0000256" key="1">
    <source>
        <dbReference type="SAM" id="MobiDB-lite"/>
    </source>
</evidence>
<dbReference type="EMBL" id="BQXS01005307">
    <property type="protein sequence ID" value="GKT37835.1"/>
    <property type="molecule type" value="Genomic_DNA"/>
</dbReference>
<dbReference type="Proteomes" id="UP001057375">
    <property type="component" value="Unassembled WGS sequence"/>
</dbReference>
<feature type="region of interest" description="Disordered" evidence="1">
    <location>
        <begin position="1"/>
        <end position="21"/>
    </location>
</feature>
<sequence>GAVAQSMADRMNTPLLEDSNSLETTPQQIMGYLLKQAPNLTTQNDLEKLQKLTAKAEIDKSLSDAKKLLMSPAGIGMRGIIAADPLNLRTIYLPKIASMQNLPRTKKIGNRYFVDGKNGLLLIAKTNVSMTDSKNGILLLNRFKEIKKAA</sequence>
<reference evidence="2" key="1">
    <citation type="submission" date="2022-03" db="EMBL/GenBank/DDBJ databases">
        <title>Draft genome sequence of Aduncisulcus paluster, a free-living microaerophilic Fornicata.</title>
        <authorList>
            <person name="Yuyama I."/>
            <person name="Kume K."/>
            <person name="Tamura T."/>
            <person name="Inagaki Y."/>
            <person name="Hashimoto T."/>
        </authorList>
    </citation>
    <scope>NUCLEOTIDE SEQUENCE</scope>
    <source>
        <strain evidence="2">NY0171</strain>
    </source>
</reference>
<comment type="caution">
    <text evidence="2">The sequence shown here is derived from an EMBL/GenBank/DDBJ whole genome shotgun (WGS) entry which is preliminary data.</text>
</comment>
<protein>
    <submittedName>
        <fullName evidence="2">MMPL family transporter</fullName>
    </submittedName>
</protein>
<organism evidence="2 3">
    <name type="scientific">Aduncisulcus paluster</name>
    <dbReference type="NCBI Taxonomy" id="2918883"/>
    <lineage>
        <taxon>Eukaryota</taxon>
        <taxon>Metamonada</taxon>
        <taxon>Carpediemonas-like organisms</taxon>
        <taxon>Aduncisulcus</taxon>
    </lineage>
</organism>
<feature type="non-terminal residue" evidence="2">
    <location>
        <position position="150"/>
    </location>
</feature>
<feature type="non-terminal residue" evidence="2">
    <location>
        <position position="1"/>
    </location>
</feature>
<accession>A0ABQ5KZH5</accession>
<name>A0ABQ5KZH5_9EUKA</name>
<evidence type="ECO:0000313" key="2">
    <source>
        <dbReference type="EMBL" id="GKT37835.1"/>
    </source>
</evidence>
<proteinExistence type="predicted"/>
<keyword evidence="3" id="KW-1185">Reference proteome</keyword>
<evidence type="ECO:0000313" key="3">
    <source>
        <dbReference type="Proteomes" id="UP001057375"/>
    </source>
</evidence>